<dbReference type="CDD" id="cd06259">
    <property type="entry name" value="YdcF-like"/>
    <property type="match status" value="1"/>
</dbReference>
<feature type="compositionally biased region" description="Polar residues" evidence="1">
    <location>
        <begin position="20"/>
        <end position="30"/>
    </location>
</feature>
<dbReference type="PANTHER" id="PTHR30336:SF4">
    <property type="entry name" value="ENVELOPE BIOGENESIS FACTOR ELYC"/>
    <property type="match status" value="1"/>
</dbReference>
<dbReference type="PANTHER" id="PTHR30336">
    <property type="entry name" value="INNER MEMBRANE PROTEIN, PROBABLE PERMEASE"/>
    <property type="match status" value="1"/>
</dbReference>
<dbReference type="Pfam" id="PF02698">
    <property type="entry name" value="DUF218"/>
    <property type="match status" value="1"/>
</dbReference>
<evidence type="ECO:0000313" key="4">
    <source>
        <dbReference type="EMBL" id="SMP30249.1"/>
    </source>
</evidence>
<keyword evidence="2" id="KW-1133">Transmembrane helix</keyword>
<dbReference type="InterPro" id="IPR014729">
    <property type="entry name" value="Rossmann-like_a/b/a_fold"/>
</dbReference>
<keyword evidence="2" id="KW-0472">Membrane</keyword>
<dbReference type="InterPro" id="IPR003848">
    <property type="entry name" value="DUF218"/>
</dbReference>
<name>A0ABY1PAN3_9HYPH</name>
<dbReference type="Proteomes" id="UP001157914">
    <property type="component" value="Unassembled WGS sequence"/>
</dbReference>
<evidence type="ECO:0000256" key="1">
    <source>
        <dbReference type="SAM" id="MobiDB-lite"/>
    </source>
</evidence>
<keyword evidence="5" id="KW-1185">Reference proteome</keyword>
<feature type="region of interest" description="Disordered" evidence="1">
    <location>
        <begin position="1"/>
        <end position="35"/>
    </location>
</feature>
<proteinExistence type="predicted"/>
<sequence>MTNADTAIEQGLEAGRTLPPESSSNVSAGTVPNGPSFAPKAKRRFGLRVALIAGLTALAAGSAVEFTRFAQSVAGTAAPSEATADAIVVLTGGQARVAQGVRLMEQGHGSRLLISGVHPGTTRKQLAVVTESDMPLEETTVDLDRTALNTAGNATETAAWVKKNGFKSLLVVTSAYHMPRATAELSIALPDVDLIGYPVITEHLQLKNWYREPATFRLLMREYVKYIVARLRIAIQGLG</sequence>
<organism evidence="4 5">
    <name type="scientific">Roseibium denhamense</name>
    <dbReference type="NCBI Taxonomy" id="76305"/>
    <lineage>
        <taxon>Bacteria</taxon>
        <taxon>Pseudomonadati</taxon>
        <taxon>Pseudomonadota</taxon>
        <taxon>Alphaproteobacteria</taxon>
        <taxon>Hyphomicrobiales</taxon>
        <taxon>Stappiaceae</taxon>
        <taxon>Roseibium</taxon>
    </lineage>
</organism>
<dbReference type="RefSeq" id="WP_155193529.1">
    <property type="nucleotide sequence ID" value="NZ_BAAAEA010000004.1"/>
</dbReference>
<keyword evidence="2" id="KW-0812">Transmembrane</keyword>
<dbReference type="Gene3D" id="3.40.50.620">
    <property type="entry name" value="HUPs"/>
    <property type="match status" value="1"/>
</dbReference>
<feature type="domain" description="DUF218" evidence="3">
    <location>
        <begin position="85"/>
        <end position="224"/>
    </location>
</feature>
<protein>
    <submittedName>
        <fullName evidence="4">Uncharacterized SAM-binding protein YcdF, DUF218 family</fullName>
    </submittedName>
</protein>
<evidence type="ECO:0000313" key="5">
    <source>
        <dbReference type="Proteomes" id="UP001157914"/>
    </source>
</evidence>
<dbReference type="EMBL" id="FXTT01000004">
    <property type="protein sequence ID" value="SMP30249.1"/>
    <property type="molecule type" value="Genomic_DNA"/>
</dbReference>
<accession>A0ABY1PAN3</accession>
<feature type="transmembrane region" description="Helical" evidence="2">
    <location>
        <begin position="45"/>
        <end position="64"/>
    </location>
</feature>
<comment type="caution">
    <text evidence="4">The sequence shown here is derived from an EMBL/GenBank/DDBJ whole genome shotgun (WGS) entry which is preliminary data.</text>
</comment>
<evidence type="ECO:0000259" key="3">
    <source>
        <dbReference type="Pfam" id="PF02698"/>
    </source>
</evidence>
<evidence type="ECO:0000256" key="2">
    <source>
        <dbReference type="SAM" id="Phobius"/>
    </source>
</evidence>
<gene>
    <name evidence="4" type="ORF">SAMN06265374_3224</name>
</gene>
<dbReference type="InterPro" id="IPR051599">
    <property type="entry name" value="Cell_Envelope_Assoc"/>
</dbReference>
<reference evidence="4 5" key="1">
    <citation type="submission" date="2017-05" db="EMBL/GenBank/DDBJ databases">
        <authorList>
            <person name="Varghese N."/>
            <person name="Submissions S."/>
        </authorList>
    </citation>
    <scope>NUCLEOTIDE SEQUENCE [LARGE SCALE GENOMIC DNA]</scope>
    <source>
        <strain evidence="4 5">DSM 15949</strain>
    </source>
</reference>